<dbReference type="Proteomes" id="UP000070326">
    <property type="component" value="Unassembled WGS sequence"/>
</dbReference>
<dbReference type="EC" id="5.1.3.2" evidence="4 8"/>
<dbReference type="Gene3D" id="3.40.50.720">
    <property type="entry name" value="NAD(P)-binding Rossmann-like Domain"/>
    <property type="match status" value="1"/>
</dbReference>
<evidence type="ECO:0000313" key="11">
    <source>
        <dbReference type="Proteomes" id="UP000070326"/>
    </source>
</evidence>
<evidence type="ECO:0000256" key="2">
    <source>
        <dbReference type="ARBA" id="ARBA00001911"/>
    </source>
</evidence>
<evidence type="ECO:0000256" key="8">
    <source>
        <dbReference type="RuleBase" id="RU366046"/>
    </source>
</evidence>
<comment type="catalytic activity">
    <reaction evidence="1 8">
        <text>UDP-alpha-D-glucose = UDP-alpha-D-galactose</text>
        <dbReference type="Rhea" id="RHEA:22168"/>
        <dbReference type="ChEBI" id="CHEBI:58885"/>
        <dbReference type="ChEBI" id="CHEBI:66914"/>
        <dbReference type="EC" id="5.1.3.2"/>
    </reaction>
</comment>
<dbReference type="NCBIfam" id="NF007956">
    <property type="entry name" value="PRK10675.1"/>
    <property type="match status" value="1"/>
</dbReference>
<comment type="cofactor">
    <cofactor evidence="2 8">
        <name>NAD(+)</name>
        <dbReference type="ChEBI" id="CHEBI:57540"/>
    </cofactor>
</comment>
<dbReference type="PANTHER" id="PTHR43725">
    <property type="entry name" value="UDP-GLUCOSE 4-EPIMERASE"/>
    <property type="match status" value="1"/>
</dbReference>
<dbReference type="GO" id="GO:0006012">
    <property type="term" value="P:galactose metabolic process"/>
    <property type="evidence" value="ECO:0007669"/>
    <property type="project" value="UniProtKB-UniPathway"/>
</dbReference>
<organism evidence="10 11">
    <name type="scientific">Peptostreptococcus anaerobius</name>
    <dbReference type="NCBI Taxonomy" id="1261"/>
    <lineage>
        <taxon>Bacteria</taxon>
        <taxon>Bacillati</taxon>
        <taxon>Bacillota</taxon>
        <taxon>Clostridia</taxon>
        <taxon>Peptostreptococcales</taxon>
        <taxon>Peptostreptococcaceae</taxon>
        <taxon>Peptostreptococcus</taxon>
    </lineage>
</organism>
<keyword evidence="6 8" id="KW-0520">NAD</keyword>
<evidence type="ECO:0000259" key="9">
    <source>
        <dbReference type="Pfam" id="PF16363"/>
    </source>
</evidence>
<dbReference type="Pfam" id="PF16363">
    <property type="entry name" value="GDP_Man_Dehyd"/>
    <property type="match status" value="1"/>
</dbReference>
<evidence type="ECO:0000256" key="4">
    <source>
        <dbReference type="ARBA" id="ARBA00013189"/>
    </source>
</evidence>
<evidence type="ECO:0000256" key="6">
    <source>
        <dbReference type="ARBA" id="ARBA00023027"/>
    </source>
</evidence>
<evidence type="ECO:0000256" key="3">
    <source>
        <dbReference type="ARBA" id="ARBA00007637"/>
    </source>
</evidence>
<reference evidence="10 11" key="1">
    <citation type="submission" date="2016-02" db="EMBL/GenBank/DDBJ databases">
        <authorList>
            <person name="Wen L."/>
            <person name="He K."/>
            <person name="Yang H."/>
        </authorList>
    </citation>
    <scope>NUCLEOTIDE SEQUENCE [LARGE SCALE GENOMIC DNA]</scope>
    <source>
        <strain evidence="10 11">MJR8628A</strain>
    </source>
</reference>
<dbReference type="STRING" id="1261.HMPREF3195_00823"/>
<comment type="caution">
    <text evidence="10">The sequence shown here is derived from an EMBL/GenBank/DDBJ whole genome shotgun (WGS) entry which is preliminary data.</text>
</comment>
<feature type="domain" description="NAD(P)-binding" evidence="9">
    <location>
        <begin position="4"/>
        <end position="325"/>
    </location>
</feature>
<dbReference type="RefSeq" id="WP_021934733.1">
    <property type="nucleotide sequence ID" value="NZ_CAXUJS010000005.1"/>
</dbReference>
<name>A0A135YV59_9FIRM</name>
<comment type="pathway">
    <text evidence="8">Carbohydrate metabolism; galactose metabolism.</text>
</comment>
<dbReference type="PANTHER" id="PTHR43725:SF47">
    <property type="entry name" value="UDP-GLUCOSE 4-EPIMERASE"/>
    <property type="match status" value="1"/>
</dbReference>
<dbReference type="eggNOG" id="COG1087">
    <property type="taxonomic scope" value="Bacteria"/>
</dbReference>
<dbReference type="GO" id="GO:0003978">
    <property type="term" value="F:UDP-glucose 4-epimerase activity"/>
    <property type="evidence" value="ECO:0007669"/>
    <property type="project" value="UniProtKB-UniRule"/>
</dbReference>
<sequence>MSILLAGGAGYIGSHTAVELINRGYDVIIADNLSNSYELVIDRIEKISGKRPKFYKVDTRSEDFERVFKENNIDLLVDFAAYKAVGDSVKNPIKYYDNNLFSLINTLKLMDKYDVKKIVFSSSATVYGVVEEKHLPVKEDYPRTSVNPYGSTKVMGEQILEDLYNADDSYSIAILRYFNPIGAHESGLIGEESTGIPANIMPYMTKVALGELPYLNVFGDDYDTKDGTGVRDYIHVLDLASGHVNAIEKLLEGGFGLQHINLGTGKGYSVYELIEAFSKASGIDIAYKVCPRRPGDAAVSYADSTKASKVLGWTAKYDIYDMCRDSWNWQKQNPNGYEG</sequence>
<dbReference type="Gene3D" id="3.90.25.10">
    <property type="entry name" value="UDP-galactose 4-epimerase, domain 1"/>
    <property type="match status" value="1"/>
</dbReference>
<comment type="subunit">
    <text evidence="8">Homodimer.</text>
</comment>
<dbReference type="AlphaFoldDB" id="A0A135YV59"/>
<dbReference type="PATRIC" id="fig|1261.5.peg.829"/>
<dbReference type="NCBIfam" id="TIGR01179">
    <property type="entry name" value="galE"/>
    <property type="match status" value="1"/>
</dbReference>
<gene>
    <name evidence="10" type="ORF">HMPREF3195_00823</name>
</gene>
<keyword evidence="7 8" id="KW-0413">Isomerase</keyword>
<accession>A0A135YV59</accession>
<dbReference type="InterPro" id="IPR005886">
    <property type="entry name" value="UDP_G4E"/>
</dbReference>
<keyword evidence="8" id="KW-0119">Carbohydrate metabolism</keyword>
<dbReference type="GO" id="GO:0005829">
    <property type="term" value="C:cytosol"/>
    <property type="evidence" value="ECO:0007669"/>
    <property type="project" value="TreeGrafter"/>
</dbReference>
<comment type="similarity">
    <text evidence="3 8">Belongs to the NAD(P)-dependent epimerase/dehydratase family.</text>
</comment>
<protein>
    <recommendedName>
        <fullName evidence="5 8">UDP-glucose 4-epimerase</fullName>
        <ecNumber evidence="4 8">5.1.3.2</ecNumber>
    </recommendedName>
</protein>
<evidence type="ECO:0000256" key="1">
    <source>
        <dbReference type="ARBA" id="ARBA00000083"/>
    </source>
</evidence>
<dbReference type="InterPro" id="IPR016040">
    <property type="entry name" value="NAD(P)-bd_dom"/>
</dbReference>
<evidence type="ECO:0000313" key="10">
    <source>
        <dbReference type="EMBL" id="KXI13247.1"/>
    </source>
</evidence>
<dbReference type="CDD" id="cd05247">
    <property type="entry name" value="UDP_G4E_1_SDR_e"/>
    <property type="match status" value="1"/>
</dbReference>
<evidence type="ECO:0000256" key="5">
    <source>
        <dbReference type="ARBA" id="ARBA00018569"/>
    </source>
</evidence>
<proteinExistence type="inferred from homology"/>
<evidence type="ECO:0000256" key="7">
    <source>
        <dbReference type="ARBA" id="ARBA00023235"/>
    </source>
</evidence>
<dbReference type="UniPathway" id="UPA00214"/>
<dbReference type="InterPro" id="IPR036291">
    <property type="entry name" value="NAD(P)-bd_dom_sf"/>
</dbReference>
<dbReference type="SUPFAM" id="SSF51735">
    <property type="entry name" value="NAD(P)-binding Rossmann-fold domains"/>
    <property type="match status" value="1"/>
</dbReference>
<dbReference type="EMBL" id="LSQZ01000027">
    <property type="protein sequence ID" value="KXI13247.1"/>
    <property type="molecule type" value="Genomic_DNA"/>
</dbReference>